<feature type="compositionally biased region" description="Basic and acidic residues" evidence="1">
    <location>
        <begin position="70"/>
        <end position="88"/>
    </location>
</feature>
<feature type="region of interest" description="Disordered" evidence="1">
    <location>
        <begin position="29"/>
        <end position="88"/>
    </location>
</feature>
<proteinExistence type="predicted"/>
<feature type="compositionally biased region" description="Acidic residues" evidence="1">
    <location>
        <begin position="39"/>
        <end position="50"/>
    </location>
</feature>
<dbReference type="EMBL" id="BKCJ011479411">
    <property type="protein sequence ID" value="GFD37007.1"/>
    <property type="molecule type" value="Genomic_DNA"/>
</dbReference>
<organism evidence="2">
    <name type="scientific">Tanacetum cinerariifolium</name>
    <name type="common">Dalmatian daisy</name>
    <name type="synonym">Chrysanthemum cinerariifolium</name>
    <dbReference type="NCBI Taxonomy" id="118510"/>
    <lineage>
        <taxon>Eukaryota</taxon>
        <taxon>Viridiplantae</taxon>
        <taxon>Streptophyta</taxon>
        <taxon>Embryophyta</taxon>
        <taxon>Tracheophyta</taxon>
        <taxon>Spermatophyta</taxon>
        <taxon>Magnoliopsida</taxon>
        <taxon>eudicotyledons</taxon>
        <taxon>Gunneridae</taxon>
        <taxon>Pentapetalae</taxon>
        <taxon>asterids</taxon>
        <taxon>campanulids</taxon>
        <taxon>Asterales</taxon>
        <taxon>Asteraceae</taxon>
        <taxon>Asteroideae</taxon>
        <taxon>Anthemideae</taxon>
        <taxon>Anthemidinae</taxon>
        <taxon>Tanacetum</taxon>
    </lineage>
</organism>
<reference evidence="2" key="1">
    <citation type="journal article" date="2019" name="Sci. Rep.">
        <title>Draft genome of Tanacetum cinerariifolium, the natural source of mosquito coil.</title>
        <authorList>
            <person name="Yamashiro T."/>
            <person name="Shiraishi A."/>
            <person name="Satake H."/>
            <person name="Nakayama K."/>
        </authorList>
    </citation>
    <scope>NUCLEOTIDE SEQUENCE</scope>
</reference>
<protein>
    <submittedName>
        <fullName evidence="2">Uncharacterized protein</fullName>
    </submittedName>
</protein>
<evidence type="ECO:0000313" key="2">
    <source>
        <dbReference type="EMBL" id="GFD37007.1"/>
    </source>
</evidence>
<comment type="caution">
    <text evidence="2">The sequence shown here is derived from an EMBL/GenBank/DDBJ whole genome shotgun (WGS) entry which is preliminary data.</text>
</comment>
<sequence length="88" mass="9776">MNYQPVTAGNQTNSSAGDQQYVLFPVWSSGSINPQNIDGDADFDEKEPEFDEKKPESIVDVSPRSSAQSKKQDDKTKREDKGKSHVES</sequence>
<evidence type="ECO:0000256" key="1">
    <source>
        <dbReference type="SAM" id="MobiDB-lite"/>
    </source>
</evidence>
<feature type="non-terminal residue" evidence="2">
    <location>
        <position position="88"/>
    </location>
</feature>
<name>A0A699VP78_TANCI</name>
<gene>
    <name evidence="2" type="ORF">Tci_908976</name>
</gene>
<dbReference type="AlphaFoldDB" id="A0A699VP78"/>
<accession>A0A699VP78</accession>